<organism evidence="3 4">
    <name type="scientific">Spirobacillus cienkowskii</name>
    <dbReference type="NCBI Taxonomy" id="495820"/>
    <lineage>
        <taxon>Bacteria</taxon>
        <taxon>Pseudomonadati</taxon>
        <taxon>Bdellovibrionota</taxon>
        <taxon>Oligoflexia</taxon>
        <taxon>Silvanigrellales</taxon>
        <taxon>Spirobacillus</taxon>
    </lineage>
</organism>
<dbReference type="SUPFAM" id="SSF53383">
    <property type="entry name" value="PLP-dependent transferases"/>
    <property type="match status" value="1"/>
</dbReference>
<evidence type="ECO:0000313" key="4">
    <source>
        <dbReference type="Proteomes" id="UP000253934"/>
    </source>
</evidence>
<accession>A0A369KQI6</accession>
<keyword evidence="1" id="KW-0663">Pyridoxal phosphate</keyword>
<dbReference type="InterPro" id="IPR015422">
    <property type="entry name" value="PyrdxlP-dep_Trfase_small"/>
</dbReference>
<reference evidence="3" key="1">
    <citation type="submission" date="2018-04" db="EMBL/GenBank/DDBJ databases">
        <title>Draft genome sequence of the Candidatus Spirobacillus cienkowskii, a pathogen of freshwater Daphnia species, reconstructed from hemolymph metagenomic reads.</title>
        <authorList>
            <person name="Bresciani L."/>
            <person name="Lemos L.N."/>
            <person name="Wale N."/>
            <person name="Lin J.Y."/>
            <person name="Fernandes G.R."/>
            <person name="Duffy M.A."/>
            <person name="Rodrigues J.M."/>
        </authorList>
    </citation>
    <scope>NUCLEOTIDE SEQUENCE [LARGE SCALE GENOMIC DNA]</scope>
    <source>
        <strain evidence="3">Binning01</strain>
    </source>
</reference>
<dbReference type="AlphaFoldDB" id="A0A369KQI6"/>
<comment type="caution">
    <text evidence="3">The sequence shown here is derived from an EMBL/GenBank/DDBJ whole genome shotgun (WGS) entry which is preliminary data.</text>
</comment>
<dbReference type="InterPro" id="IPR015424">
    <property type="entry name" value="PyrdxlP-dep_Trfase"/>
</dbReference>
<dbReference type="PANTHER" id="PTHR43586:SF8">
    <property type="entry name" value="CYSTEINE DESULFURASE 1, CHLOROPLASTIC"/>
    <property type="match status" value="1"/>
</dbReference>
<protein>
    <submittedName>
        <fullName evidence="3">Aminotransferase class V-fold PLP-dependent enzyme</fullName>
    </submittedName>
</protein>
<keyword evidence="3" id="KW-0032">Aminotransferase</keyword>
<evidence type="ECO:0000256" key="1">
    <source>
        <dbReference type="ARBA" id="ARBA00022898"/>
    </source>
</evidence>
<name>A0A369KQI6_9BACT</name>
<keyword evidence="3" id="KW-0808">Transferase</keyword>
<keyword evidence="4" id="KW-1185">Reference proteome</keyword>
<dbReference type="InterPro" id="IPR015421">
    <property type="entry name" value="PyrdxlP-dep_Trfase_major"/>
</dbReference>
<feature type="domain" description="Aminotransferase class V" evidence="2">
    <location>
        <begin position="72"/>
        <end position="393"/>
    </location>
</feature>
<dbReference type="Proteomes" id="UP000253934">
    <property type="component" value="Unassembled WGS sequence"/>
</dbReference>
<sequence length="420" mass="48609">MGEKINYNFKNIQNDDEWNFFRENFTLDKNYIHLSLAIHVPHSNTLNIEIDKFRKMIDCNPDLMRRERHQYTNHTLDAAAKHLNTNKNLIALTDSSTMSLSLILNGLDFKNNDEILTTNSEHYSLEKLCEHNAERHNLKLTKINLKKCLEMNNKVEIAKYITSYINNNTSVVFISWVNSKYGIKMPLQEISKELQLINTTRAENKKILLCVDGVHGFGVENINSIHDLGVDFFAAGCHKWLFGPRGTGLLWGSERGWKRLKPTIPSFEKIAWDHYLEWNNQKAAEEELIKAKLCTPGGFKTFEYIWALRHAFEYQEKIGKQNIHERVHYLTKIAKKELEKSPNIIIHTPINDELSSGFVCFNINGINPTEIVNNLAKHNIIIGQTPYKESCARITPSIYNSEKEVIYSCEKINNFAHESI</sequence>
<evidence type="ECO:0000313" key="3">
    <source>
        <dbReference type="EMBL" id="RDB36881.1"/>
    </source>
</evidence>
<dbReference type="InterPro" id="IPR000192">
    <property type="entry name" value="Aminotrans_V_dom"/>
</dbReference>
<dbReference type="GO" id="GO:0008483">
    <property type="term" value="F:transaminase activity"/>
    <property type="evidence" value="ECO:0007669"/>
    <property type="project" value="UniProtKB-KW"/>
</dbReference>
<evidence type="ECO:0000259" key="2">
    <source>
        <dbReference type="Pfam" id="PF00266"/>
    </source>
</evidence>
<dbReference type="EMBL" id="QOVW01000019">
    <property type="protein sequence ID" value="RDB36881.1"/>
    <property type="molecule type" value="Genomic_DNA"/>
</dbReference>
<proteinExistence type="predicted"/>
<gene>
    <name evidence="3" type="ORF">DCC88_02760</name>
</gene>
<dbReference type="PANTHER" id="PTHR43586">
    <property type="entry name" value="CYSTEINE DESULFURASE"/>
    <property type="match status" value="1"/>
</dbReference>
<dbReference type="Gene3D" id="3.90.1150.10">
    <property type="entry name" value="Aspartate Aminotransferase, domain 1"/>
    <property type="match status" value="1"/>
</dbReference>
<dbReference type="Pfam" id="PF00266">
    <property type="entry name" value="Aminotran_5"/>
    <property type="match status" value="1"/>
</dbReference>
<dbReference type="Gene3D" id="3.40.640.10">
    <property type="entry name" value="Type I PLP-dependent aspartate aminotransferase-like (Major domain)"/>
    <property type="match status" value="1"/>
</dbReference>